<evidence type="ECO:0000313" key="2">
    <source>
        <dbReference type="Proteomes" id="UP001165121"/>
    </source>
</evidence>
<gene>
    <name evidence="1" type="ORF">Pfra01_002431500</name>
</gene>
<proteinExistence type="predicted"/>
<evidence type="ECO:0000313" key="1">
    <source>
        <dbReference type="EMBL" id="GMF57054.1"/>
    </source>
</evidence>
<reference evidence="1" key="1">
    <citation type="submission" date="2023-04" db="EMBL/GenBank/DDBJ databases">
        <title>Phytophthora fragariaefolia NBRC 109709.</title>
        <authorList>
            <person name="Ichikawa N."/>
            <person name="Sato H."/>
            <person name="Tonouchi N."/>
        </authorList>
    </citation>
    <scope>NUCLEOTIDE SEQUENCE</scope>
    <source>
        <strain evidence="1">NBRC 109709</strain>
    </source>
</reference>
<sequence length="109" mass="11715">MSIASLVPANSKKARLTAINSFKVFLEAEAMTLDKAHGLIGGDSTVIVRIVLDRYAYSLARLTNKARSTNTCRLFWQCQELAAGHVSTAGDNSKAATAKGSFRAVQVLQ</sequence>
<dbReference type="EMBL" id="BSXT01004182">
    <property type="protein sequence ID" value="GMF57054.1"/>
    <property type="molecule type" value="Genomic_DNA"/>
</dbReference>
<name>A0A9W6Y9B3_9STRA</name>
<comment type="caution">
    <text evidence="1">The sequence shown here is derived from an EMBL/GenBank/DDBJ whole genome shotgun (WGS) entry which is preliminary data.</text>
</comment>
<organism evidence="1 2">
    <name type="scientific">Phytophthora fragariaefolia</name>
    <dbReference type="NCBI Taxonomy" id="1490495"/>
    <lineage>
        <taxon>Eukaryota</taxon>
        <taxon>Sar</taxon>
        <taxon>Stramenopiles</taxon>
        <taxon>Oomycota</taxon>
        <taxon>Peronosporomycetes</taxon>
        <taxon>Peronosporales</taxon>
        <taxon>Peronosporaceae</taxon>
        <taxon>Phytophthora</taxon>
    </lineage>
</organism>
<dbReference type="OrthoDB" id="123951at2759"/>
<accession>A0A9W6Y9B3</accession>
<protein>
    <submittedName>
        <fullName evidence="1">Unnamed protein product</fullName>
    </submittedName>
</protein>
<dbReference type="AlphaFoldDB" id="A0A9W6Y9B3"/>
<keyword evidence="2" id="KW-1185">Reference proteome</keyword>
<dbReference type="Proteomes" id="UP001165121">
    <property type="component" value="Unassembled WGS sequence"/>
</dbReference>